<gene>
    <name evidence="1" type="ORF">GCM10017600_13680</name>
</gene>
<reference evidence="1" key="1">
    <citation type="journal article" date="2014" name="Int. J. Syst. Evol. Microbiol.">
        <title>Complete genome sequence of Corynebacterium casei LMG S-19264T (=DSM 44701T), isolated from a smear-ripened cheese.</title>
        <authorList>
            <consortium name="US DOE Joint Genome Institute (JGI-PGF)"/>
            <person name="Walter F."/>
            <person name="Albersmeier A."/>
            <person name="Kalinowski J."/>
            <person name="Ruckert C."/>
        </authorList>
    </citation>
    <scope>NUCLEOTIDE SEQUENCE</scope>
    <source>
        <strain evidence="1">VKM Ac-2007</strain>
    </source>
</reference>
<proteinExistence type="predicted"/>
<evidence type="ECO:0000313" key="1">
    <source>
        <dbReference type="EMBL" id="GLK07963.1"/>
    </source>
</evidence>
<reference evidence="1" key="2">
    <citation type="submission" date="2023-01" db="EMBL/GenBank/DDBJ databases">
        <authorList>
            <person name="Sun Q."/>
            <person name="Evtushenko L."/>
        </authorList>
    </citation>
    <scope>NUCLEOTIDE SEQUENCE</scope>
    <source>
        <strain evidence="1">VKM Ac-2007</strain>
    </source>
</reference>
<dbReference type="AlphaFoldDB" id="A0A9W6MBR8"/>
<dbReference type="RefSeq" id="WP_271216490.1">
    <property type="nucleotide sequence ID" value="NZ_BAAAVD010000024.1"/>
</dbReference>
<name>A0A9W6MBR8_9ACTN</name>
<dbReference type="Proteomes" id="UP001143474">
    <property type="component" value="Unassembled WGS sequence"/>
</dbReference>
<evidence type="ECO:0000313" key="2">
    <source>
        <dbReference type="Proteomes" id="UP001143474"/>
    </source>
</evidence>
<accession>A0A9W6MBR8</accession>
<dbReference type="EMBL" id="BSEV01000002">
    <property type="protein sequence ID" value="GLK07963.1"/>
    <property type="molecule type" value="Genomic_DNA"/>
</dbReference>
<comment type="caution">
    <text evidence="1">The sequence shown here is derived from an EMBL/GenBank/DDBJ whole genome shotgun (WGS) entry which is preliminary data.</text>
</comment>
<protein>
    <submittedName>
        <fullName evidence="1">Uncharacterized protein</fullName>
    </submittedName>
</protein>
<keyword evidence="2" id="KW-1185">Reference proteome</keyword>
<sequence length="95" mass="10729">MVTSKSLEQFDHLVRLGRNLHRIGVGSTLVLPVAGQPILEVVSMGRTRIRVVVTRRAREWVFVWRPWWARIWTPGSWVWAEADNAADIIAVAAAA</sequence>
<organism evidence="1 2">
    <name type="scientific">Streptosporangium carneum</name>
    <dbReference type="NCBI Taxonomy" id="47481"/>
    <lineage>
        <taxon>Bacteria</taxon>
        <taxon>Bacillati</taxon>
        <taxon>Actinomycetota</taxon>
        <taxon>Actinomycetes</taxon>
        <taxon>Streptosporangiales</taxon>
        <taxon>Streptosporangiaceae</taxon>
        <taxon>Streptosporangium</taxon>
    </lineage>
</organism>